<feature type="compositionally biased region" description="Acidic residues" evidence="5">
    <location>
        <begin position="51"/>
        <end position="60"/>
    </location>
</feature>
<evidence type="ECO:0000256" key="6">
    <source>
        <dbReference type="SAM" id="Phobius"/>
    </source>
</evidence>
<organism evidence="11 12">
    <name type="scientific">Rubinisphaera italica</name>
    <dbReference type="NCBI Taxonomy" id="2527969"/>
    <lineage>
        <taxon>Bacteria</taxon>
        <taxon>Pseudomonadati</taxon>
        <taxon>Planctomycetota</taxon>
        <taxon>Planctomycetia</taxon>
        <taxon>Planctomycetales</taxon>
        <taxon>Planctomycetaceae</taxon>
        <taxon>Rubinisphaera</taxon>
    </lineage>
</organism>
<feature type="region of interest" description="Disordered" evidence="5">
    <location>
        <begin position="41"/>
        <end position="67"/>
    </location>
</feature>
<evidence type="ECO:0000256" key="5">
    <source>
        <dbReference type="SAM" id="MobiDB-lite"/>
    </source>
</evidence>
<evidence type="ECO:0000259" key="8">
    <source>
        <dbReference type="Pfam" id="PF01957"/>
    </source>
</evidence>
<feature type="transmembrane region" description="Helical" evidence="6">
    <location>
        <begin position="596"/>
        <end position="615"/>
    </location>
</feature>
<feature type="domain" description="NfeD-like C-terminal" evidence="8">
    <location>
        <begin position="716"/>
        <end position="768"/>
    </location>
</feature>
<evidence type="ECO:0000256" key="3">
    <source>
        <dbReference type="ARBA" id="ARBA00022989"/>
    </source>
</evidence>
<dbReference type="Gene3D" id="2.40.50.140">
    <property type="entry name" value="Nucleic acid-binding proteins"/>
    <property type="match status" value="1"/>
</dbReference>
<evidence type="ECO:0000256" key="4">
    <source>
        <dbReference type="ARBA" id="ARBA00023136"/>
    </source>
</evidence>
<reference evidence="11 12" key="1">
    <citation type="submission" date="2019-02" db="EMBL/GenBank/DDBJ databases">
        <title>Deep-cultivation of Planctomycetes and their phenomic and genomic characterization uncovers novel biology.</title>
        <authorList>
            <person name="Wiegand S."/>
            <person name="Jogler M."/>
            <person name="Boedeker C."/>
            <person name="Pinto D."/>
            <person name="Vollmers J."/>
            <person name="Rivas-Marin E."/>
            <person name="Kohn T."/>
            <person name="Peeters S.H."/>
            <person name="Heuer A."/>
            <person name="Rast P."/>
            <person name="Oberbeckmann S."/>
            <person name="Bunk B."/>
            <person name="Jeske O."/>
            <person name="Meyerdierks A."/>
            <person name="Storesund J.E."/>
            <person name="Kallscheuer N."/>
            <person name="Luecker S."/>
            <person name="Lage O.M."/>
            <person name="Pohl T."/>
            <person name="Merkel B.J."/>
            <person name="Hornburger P."/>
            <person name="Mueller R.-W."/>
            <person name="Bruemmer F."/>
            <person name="Labrenz M."/>
            <person name="Spormann A.M."/>
            <person name="Op Den Camp H."/>
            <person name="Overmann J."/>
            <person name="Amann R."/>
            <person name="Jetten M.S.M."/>
            <person name="Mascher T."/>
            <person name="Medema M.H."/>
            <person name="Devos D.P."/>
            <person name="Kaster A.-K."/>
            <person name="Ovreas L."/>
            <person name="Rohde M."/>
            <person name="Galperin M.Y."/>
            <person name="Jogler C."/>
        </authorList>
    </citation>
    <scope>NUCLEOTIDE SEQUENCE [LARGE SCALE GENOMIC DNA]</scope>
    <source>
        <strain evidence="11 12">Pan54</strain>
    </source>
</reference>
<keyword evidence="12" id="KW-1185">Reference proteome</keyword>
<dbReference type="InterPro" id="IPR056739">
    <property type="entry name" value="NfeD_membrane"/>
</dbReference>
<keyword evidence="7" id="KW-0732">Signal</keyword>
<protein>
    <submittedName>
        <fullName evidence="11">Uncharacterized protein</fullName>
    </submittedName>
</protein>
<feature type="domain" description="NfeD1b N-terminal" evidence="10">
    <location>
        <begin position="307"/>
        <end position="467"/>
    </location>
</feature>
<dbReference type="Pfam" id="PF01957">
    <property type="entry name" value="NfeD"/>
    <property type="match status" value="1"/>
</dbReference>
<dbReference type="Pfam" id="PF25145">
    <property type="entry name" value="NfeD1b_N"/>
    <property type="match status" value="1"/>
</dbReference>
<dbReference type="PANTHER" id="PTHR33507:SF3">
    <property type="entry name" value="INNER MEMBRANE PROTEIN YBBJ"/>
    <property type="match status" value="1"/>
</dbReference>
<evidence type="ECO:0000313" key="12">
    <source>
        <dbReference type="Proteomes" id="UP000316095"/>
    </source>
</evidence>
<dbReference type="InterPro" id="IPR002810">
    <property type="entry name" value="NfeD-like_C"/>
</dbReference>
<comment type="caution">
    <text evidence="11">The sequence shown here is derived from an EMBL/GenBank/DDBJ whole genome shotgun (WGS) entry which is preliminary data.</text>
</comment>
<evidence type="ECO:0000256" key="2">
    <source>
        <dbReference type="ARBA" id="ARBA00022692"/>
    </source>
</evidence>
<proteinExistence type="predicted"/>
<accession>A0A5C5XPF3</accession>
<dbReference type="CDD" id="cd07021">
    <property type="entry name" value="Clp_protease_NfeD_like"/>
    <property type="match status" value="1"/>
</dbReference>
<feature type="domain" description="NfeD integral membrane" evidence="9">
    <location>
        <begin position="549"/>
        <end position="667"/>
    </location>
</feature>
<feature type="transmembrane region" description="Helical" evidence="6">
    <location>
        <begin position="652"/>
        <end position="673"/>
    </location>
</feature>
<dbReference type="Gene3D" id="3.90.226.10">
    <property type="entry name" value="2-enoyl-CoA Hydratase, Chain A, domain 1"/>
    <property type="match status" value="1"/>
</dbReference>
<dbReference type="AlphaFoldDB" id="A0A5C5XPF3"/>
<evidence type="ECO:0000259" key="9">
    <source>
        <dbReference type="Pfam" id="PF24961"/>
    </source>
</evidence>
<dbReference type="SUPFAM" id="SSF52096">
    <property type="entry name" value="ClpP/crotonase"/>
    <property type="match status" value="1"/>
</dbReference>
<dbReference type="RefSeq" id="WP_146505704.1">
    <property type="nucleotide sequence ID" value="NZ_SJPG01000001.1"/>
</dbReference>
<dbReference type="PANTHER" id="PTHR33507">
    <property type="entry name" value="INNER MEMBRANE PROTEIN YBBJ"/>
    <property type="match status" value="1"/>
</dbReference>
<gene>
    <name evidence="11" type="ORF">Pan54_46950</name>
</gene>
<dbReference type="InterPro" id="IPR052165">
    <property type="entry name" value="Membrane_assoc_protease"/>
</dbReference>
<feature type="signal peptide" evidence="7">
    <location>
        <begin position="1"/>
        <end position="36"/>
    </location>
</feature>
<evidence type="ECO:0000259" key="10">
    <source>
        <dbReference type="Pfam" id="PF25145"/>
    </source>
</evidence>
<dbReference type="GO" id="GO:0005886">
    <property type="term" value="C:plasma membrane"/>
    <property type="evidence" value="ECO:0007669"/>
    <property type="project" value="TreeGrafter"/>
</dbReference>
<dbReference type="InterPro" id="IPR056738">
    <property type="entry name" value="NfeD1b_N"/>
</dbReference>
<dbReference type="EMBL" id="SJPG01000001">
    <property type="protein sequence ID" value="TWT63935.1"/>
    <property type="molecule type" value="Genomic_DNA"/>
</dbReference>
<evidence type="ECO:0000256" key="1">
    <source>
        <dbReference type="ARBA" id="ARBA00004141"/>
    </source>
</evidence>
<evidence type="ECO:0000313" key="11">
    <source>
        <dbReference type="EMBL" id="TWT63935.1"/>
    </source>
</evidence>
<evidence type="ECO:0000256" key="7">
    <source>
        <dbReference type="SAM" id="SignalP"/>
    </source>
</evidence>
<sequence length="774" mass="84913" precursor="true">MVCELRPATNRCNFPQALLASLIMCLLGMLSTSVRADEKPALKPAPAAEEPAGEVVEEGAADEKKEKANKTPLALYVTVRSPVDDSIFRNVRNTALKLQELARVENRPAFLILEIRAGQSEFYQVHGLAKFLTSSKIDRVTTIAWVPETVTGNNVVVALGCQEIVMHPDAELGDIGRGKPVEPDEEQLVLSLAEKRHNLRLNRDLVLGMLNPQVSLLVATVEKDGMTEKRVVTEQQAKVLRDNGLAITDVEVIKDKGQRGLFSGREARELGILVSHTIDSQPELANLYGIDPQSLREKHGQGESSVVKLIDVTDIIDPVLEAFIQRQIDRALAENAEIIIFRIESPGGYLMSGTNLANMIADLEEKNVRTVAYVPDHAISSAAITALGCDEIYMGPDGQIGDAGVIRQEFDGAFERVPEKLLSPLRQTLISLAERKKRPPAILEAMSFKDLEVFQVTHRETGRVWYLTEADIEKSNGEWIKGPIVPESAKGLLLTLQDDRAVELKIAAGVVNDLDDLKDRLNIPADVELDAVGRTWVDSLIYLLNDPFITGFLLFVAIICIYIELHFMVGIFGICSALCFGIFFWSRYLGGTATGLEIVLFMMGIACILMEIFVIPGFGVFGVSGGLLMVLSLILASETFNNIEPEVNSQKFVEAVTILLVPLAAVIVSSMFINKYLPQIPLLRHIVLVPPIRKHAGDTDTLQLRPDLADGKSGLFVGKQGVATTILRPSGKARFENELVDVVTQGPYIAAKSPVEIIEVRGRRVVVRSLPEST</sequence>
<feature type="transmembrane region" description="Helical" evidence="6">
    <location>
        <begin position="552"/>
        <end position="584"/>
    </location>
</feature>
<feature type="transmembrane region" description="Helical" evidence="6">
    <location>
        <begin position="621"/>
        <end position="640"/>
    </location>
</feature>
<feature type="chain" id="PRO_5022791667" evidence="7">
    <location>
        <begin position="37"/>
        <end position="774"/>
    </location>
</feature>
<dbReference type="InterPro" id="IPR029045">
    <property type="entry name" value="ClpP/crotonase-like_dom_sf"/>
</dbReference>
<comment type="subcellular location">
    <subcellularLocation>
        <location evidence="1">Membrane</location>
        <topology evidence="1">Multi-pass membrane protein</topology>
    </subcellularLocation>
</comment>
<dbReference type="Proteomes" id="UP000316095">
    <property type="component" value="Unassembled WGS sequence"/>
</dbReference>
<dbReference type="Pfam" id="PF24961">
    <property type="entry name" value="NfeD_membrane"/>
    <property type="match status" value="1"/>
</dbReference>
<dbReference type="InterPro" id="IPR012340">
    <property type="entry name" value="NA-bd_OB-fold"/>
</dbReference>
<keyword evidence="3 6" id="KW-1133">Transmembrane helix</keyword>
<keyword evidence="2 6" id="KW-0812">Transmembrane</keyword>
<name>A0A5C5XPF3_9PLAN</name>
<dbReference type="OrthoDB" id="284354at2"/>
<keyword evidence="4 6" id="KW-0472">Membrane</keyword>